<organism evidence="1 2">
    <name type="scientific">Pseudomonas fluorescens</name>
    <dbReference type="NCBI Taxonomy" id="294"/>
    <lineage>
        <taxon>Bacteria</taxon>
        <taxon>Pseudomonadati</taxon>
        <taxon>Pseudomonadota</taxon>
        <taxon>Gammaproteobacteria</taxon>
        <taxon>Pseudomonadales</taxon>
        <taxon>Pseudomonadaceae</taxon>
        <taxon>Pseudomonas</taxon>
    </lineage>
</organism>
<accession>A0A3M3Y2A9</accession>
<evidence type="ECO:0000313" key="1">
    <source>
        <dbReference type="EMBL" id="SQF89392.1"/>
    </source>
</evidence>
<proteinExistence type="predicted"/>
<dbReference type="RefSeq" id="WP_081006323.1">
    <property type="nucleotide sequence ID" value="NZ_CBCRXZ010000013.1"/>
</dbReference>
<reference evidence="1 2" key="1">
    <citation type="submission" date="2018-06" db="EMBL/GenBank/DDBJ databases">
        <authorList>
            <consortium name="Pathogen Informatics"/>
            <person name="Doyle S."/>
        </authorList>
    </citation>
    <scope>NUCLEOTIDE SEQUENCE [LARGE SCALE GENOMIC DNA]</scope>
    <source>
        <strain evidence="1 2">NCTC10038</strain>
    </source>
</reference>
<dbReference type="EMBL" id="LS483372">
    <property type="protein sequence ID" value="SQF89392.1"/>
    <property type="molecule type" value="Genomic_DNA"/>
</dbReference>
<name>A0A3M3Y2A9_PSEFL</name>
<dbReference type="Proteomes" id="UP000248640">
    <property type="component" value="Chromosome 1"/>
</dbReference>
<dbReference type="GeneID" id="61636769"/>
<dbReference type="AlphaFoldDB" id="A0A3M3Y2A9"/>
<sequence>MTKALPDPPADCFVVNENLSFEDAQLYLSHLIHSASATVLDCGDHLPPHDRARIHAVWHLLEMAKTVIDRSIESLHPRTAQPTHE</sequence>
<evidence type="ECO:0000313" key="2">
    <source>
        <dbReference type="Proteomes" id="UP000248640"/>
    </source>
</evidence>
<dbReference type="Pfam" id="PF19619">
    <property type="entry name" value="DUF6124"/>
    <property type="match status" value="1"/>
</dbReference>
<gene>
    <name evidence="1" type="ORF">NCTC10038_00768</name>
</gene>
<protein>
    <submittedName>
        <fullName evidence="1">Uncharacterized protein</fullName>
    </submittedName>
</protein>